<dbReference type="KEGG" id="pco:PHACADRAFT_246520"/>
<evidence type="ECO:0000313" key="2">
    <source>
        <dbReference type="EMBL" id="EKM60521.1"/>
    </source>
</evidence>
<dbReference type="HOGENOM" id="CLU_2705637_0_0_1"/>
<sequence length="73" mass="7951">MSEARRVSEKLSAIDAKNSEESKSTKVRRKAPHSVKLSSPSRAVGCLWSSACLRDSPVLSPTLLAYLNSCFLV</sequence>
<evidence type="ECO:0000313" key="3">
    <source>
        <dbReference type="Proteomes" id="UP000008370"/>
    </source>
</evidence>
<accession>K5VC70</accession>
<dbReference type="GeneID" id="18913830"/>
<evidence type="ECO:0000256" key="1">
    <source>
        <dbReference type="SAM" id="MobiDB-lite"/>
    </source>
</evidence>
<dbReference type="AlphaFoldDB" id="K5VC70"/>
<reference evidence="2 3" key="1">
    <citation type="journal article" date="2012" name="BMC Genomics">
        <title>Comparative genomics of the white-rot fungi, Phanerochaete carnosa and P. chrysosporium, to elucidate the genetic basis of the distinct wood types they colonize.</title>
        <authorList>
            <person name="Suzuki H."/>
            <person name="MacDonald J."/>
            <person name="Syed K."/>
            <person name="Salamov A."/>
            <person name="Hori C."/>
            <person name="Aerts A."/>
            <person name="Henrissat B."/>
            <person name="Wiebenga A."/>
            <person name="vanKuyk P.A."/>
            <person name="Barry K."/>
            <person name="Lindquist E."/>
            <person name="LaButti K."/>
            <person name="Lapidus A."/>
            <person name="Lucas S."/>
            <person name="Coutinho P."/>
            <person name="Gong Y."/>
            <person name="Samejima M."/>
            <person name="Mahadevan R."/>
            <person name="Abou-Zaid M."/>
            <person name="de Vries R.P."/>
            <person name="Igarashi K."/>
            <person name="Yadav J.S."/>
            <person name="Grigoriev I.V."/>
            <person name="Master E.R."/>
        </authorList>
    </citation>
    <scope>NUCLEOTIDE SEQUENCE [LARGE SCALE GENOMIC DNA]</scope>
    <source>
        <strain evidence="2 3">HHB-10118-sp</strain>
    </source>
</reference>
<protein>
    <submittedName>
        <fullName evidence="2">Uncharacterized protein</fullName>
    </submittedName>
</protein>
<dbReference type="RefSeq" id="XP_007389976.1">
    <property type="nucleotide sequence ID" value="XM_007389914.1"/>
</dbReference>
<dbReference type="InParanoid" id="K5VC70"/>
<keyword evidence="3" id="KW-1185">Reference proteome</keyword>
<organism evidence="2 3">
    <name type="scientific">Phanerochaete carnosa (strain HHB-10118-sp)</name>
    <name type="common">White-rot fungus</name>
    <name type="synonym">Peniophora carnosa</name>
    <dbReference type="NCBI Taxonomy" id="650164"/>
    <lineage>
        <taxon>Eukaryota</taxon>
        <taxon>Fungi</taxon>
        <taxon>Dikarya</taxon>
        <taxon>Basidiomycota</taxon>
        <taxon>Agaricomycotina</taxon>
        <taxon>Agaricomycetes</taxon>
        <taxon>Polyporales</taxon>
        <taxon>Phanerochaetaceae</taxon>
        <taxon>Phanerochaete</taxon>
    </lineage>
</organism>
<gene>
    <name evidence="2" type="ORF">PHACADRAFT_246520</name>
</gene>
<name>K5VC70_PHACS</name>
<dbReference type="Proteomes" id="UP000008370">
    <property type="component" value="Unassembled WGS sequence"/>
</dbReference>
<feature type="region of interest" description="Disordered" evidence="1">
    <location>
        <begin position="1"/>
        <end position="34"/>
    </location>
</feature>
<proteinExistence type="predicted"/>
<dbReference type="EMBL" id="JH930468">
    <property type="protein sequence ID" value="EKM60521.1"/>
    <property type="molecule type" value="Genomic_DNA"/>
</dbReference>